<dbReference type="AlphaFoldDB" id="Q97BJ4"/>
<protein>
    <recommendedName>
        <fullName evidence="1">Mut7-C RNAse domain-containing protein</fullName>
    </recommendedName>
</protein>
<organism evidence="2 3">
    <name type="scientific">Thermoplasma volcanium (strain ATCC 51530 / DSM 4299 / JCM 9571 / NBRC 15438 / GSS1)</name>
    <dbReference type="NCBI Taxonomy" id="273116"/>
    <lineage>
        <taxon>Archaea</taxon>
        <taxon>Methanobacteriati</taxon>
        <taxon>Thermoplasmatota</taxon>
        <taxon>Thermoplasmata</taxon>
        <taxon>Thermoplasmatales</taxon>
        <taxon>Thermoplasmataceae</taxon>
        <taxon>Thermoplasma</taxon>
    </lineage>
</organism>
<reference evidence="2 3" key="2">
    <citation type="journal article" date="2000" name="Proc. Natl. Acad. Sci. U.S.A.">
        <title>Archaeal adaptation to higher temperatures revealed by genomic sequence of Thermoplasma volcanium.</title>
        <authorList>
            <person name="Kawashima T."/>
            <person name="Amano N."/>
            <person name="Koike H."/>
            <person name="Makino S."/>
            <person name="Higuchi S."/>
            <person name="Kawashima-Ohya Y."/>
            <person name="Watanabe K."/>
            <person name="Yamazaki M."/>
            <person name="Kanehori K."/>
            <person name="Kawamoto T."/>
            <person name="Nunoshiba T."/>
            <person name="Yamamoto Y."/>
            <person name="Aramaki H."/>
            <person name="Makino K."/>
            <person name="Suzuki M."/>
        </authorList>
    </citation>
    <scope>NUCLEOTIDE SEQUENCE [LARGE SCALE GENOMIC DNA]</scope>
    <source>
        <strain evidence="3">ATCC 51530 / DSM 4299 / JCM 9571 / NBRC 15438 / GSS1</strain>
    </source>
</reference>
<dbReference type="GeneID" id="1440978"/>
<dbReference type="RefSeq" id="WP_010916720.1">
    <property type="nucleotide sequence ID" value="NC_002689.2"/>
</dbReference>
<dbReference type="eggNOG" id="arCOG04290">
    <property type="taxonomic scope" value="Archaea"/>
</dbReference>
<dbReference type="PANTHER" id="PTHR39081:SF1">
    <property type="entry name" value="MUT7-C RNASE DOMAIN-CONTAINING PROTEIN"/>
    <property type="match status" value="1"/>
</dbReference>
<dbReference type="PANTHER" id="PTHR39081">
    <property type="entry name" value="MUT7-C DOMAIN-CONTAINING PROTEIN"/>
    <property type="match status" value="1"/>
</dbReference>
<dbReference type="STRING" id="273116.gene:9381242"/>
<gene>
    <name evidence="2" type="ORF">TVG0450734</name>
</gene>
<reference evidence="2 3" key="1">
    <citation type="journal article" date="1999" name="Proc. Jpn. Acad.">
        <title>Determination of the complete genomic DNA sequence of Thermoplasma volvanium GSS1.</title>
        <authorList>
            <person name="Kawashima T."/>
            <person name="Yamamoto Y."/>
            <person name="Aramaki H."/>
            <person name="Nunoshiba T."/>
            <person name="Kawamoto T."/>
            <person name="Watanabe K."/>
            <person name="Yamazaki M."/>
            <person name="Kanehori K."/>
            <person name="Amano N."/>
            <person name="Ohya Y."/>
            <person name="Makino K."/>
            <person name="Suzuki M."/>
        </authorList>
    </citation>
    <scope>NUCLEOTIDE SEQUENCE [LARGE SCALE GENOMIC DNA]</scope>
    <source>
        <strain evidence="3">ATCC 51530 / DSM 4299 / JCM 9571 / NBRC 15438 / GSS1</strain>
    </source>
</reference>
<evidence type="ECO:0000313" key="3">
    <source>
        <dbReference type="Proteomes" id="UP000001017"/>
    </source>
</evidence>
<sequence length="157" mass="18670">MLKTNSSRDGKIKLTVDQMLGKLARWIRLMGYDVYYPAGNVSDNEIIEVSKNEGRILITKDYELYSRYPLSIYELYSNIDDQLYDFVFHFRKRTEEEFKRCPVCNGKLVKVYASPHVLNHRDLYRCEFCGKLYWKGTHYKKIYRKLKSLEKKSGAGR</sequence>
<dbReference type="HOGENOM" id="CLU_112469_0_0_2"/>
<proteinExistence type="predicted"/>
<evidence type="ECO:0000313" key="2">
    <source>
        <dbReference type="EMBL" id="BAB59603.1"/>
    </source>
</evidence>
<dbReference type="PaxDb" id="273116-14324676"/>
<dbReference type="InterPro" id="IPR002782">
    <property type="entry name" value="Mut7-C_RNAse_dom"/>
</dbReference>
<dbReference type="PhylomeDB" id="Q97BJ4"/>
<keyword evidence="3" id="KW-1185">Reference proteome</keyword>
<feature type="domain" description="Mut7-C RNAse" evidence="1">
    <location>
        <begin position="13"/>
        <end position="145"/>
    </location>
</feature>
<accession>Q97BJ4</accession>
<dbReference type="Pfam" id="PF01927">
    <property type="entry name" value="Mut7-C"/>
    <property type="match status" value="1"/>
</dbReference>
<dbReference type="Proteomes" id="UP000001017">
    <property type="component" value="Chromosome"/>
</dbReference>
<dbReference type="EMBL" id="BA000011">
    <property type="protein sequence ID" value="BAB59603.1"/>
    <property type="molecule type" value="Genomic_DNA"/>
</dbReference>
<evidence type="ECO:0000259" key="1">
    <source>
        <dbReference type="Pfam" id="PF01927"/>
    </source>
</evidence>
<name>Q97BJ4_THEVO</name>
<dbReference type="KEGG" id="tvo:TVG0450734"/>